<comment type="similarity">
    <text evidence="2">Belongs to the cyclin family.</text>
</comment>
<dbReference type="InterPro" id="IPR039361">
    <property type="entry name" value="Cyclin"/>
</dbReference>
<feature type="domain" description="Cyclin-like" evidence="3">
    <location>
        <begin position="138"/>
        <end position="225"/>
    </location>
</feature>
<dbReference type="FunFam" id="1.10.472.10:FF:000089">
    <property type="entry name" value="Cyclin, N-terminal domain containing protein"/>
    <property type="match status" value="1"/>
</dbReference>
<dbReference type="Pfam" id="PF02984">
    <property type="entry name" value="Cyclin_C"/>
    <property type="match status" value="1"/>
</dbReference>
<dbReference type="Gene3D" id="1.10.472.10">
    <property type="entry name" value="Cyclin-like"/>
    <property type="match status" value="2"/>
</dbReference>
<dbReference type="AlphaFoldDB" id="A0A077ZYZ5"/>
<dbReference type="InParanoid" id="A0A077ZYZ5"/>
<dbReference type="InterPro" id="IPR013763">
    <property type="entry name" value="Cyclin-like_dom"/>
</dbReference>
<dbReference type="InterPro" id="IPR004367">
    <property type="entry name" value="Cyclin_C-dom"/>
</dbReference>
<dbReference type="PANTHER" id="PTHR10177">
    <property type="entry name" value="CYCLINS"/>
    <property type="match status" value="1"/>
</dbReference>
<evidence type="ECO:0000259" key="3">
    <source>
        <dbReference type="SMART" id="SM00385"/>
    </source>
</evidence>
<dbReference type="SUPFAM" id="SSF47954">
    <property type="entry name" value="Cyclin-like"/>
    <property type="match status" value="1"/>
</dbReference>
<proteinExistence type="inferred from homology"/>
<dbReference type="Pfam" id="PF00134">
    <property type="entry name" value="Cyclin_N"/>
    <property type="match status" value="1"/>
</dbReference>
<accession>A0A077ZYZ5</accession>
<organism evidence="4 5">
    <name type="scientific">Stylonychia lemnae</name>
    <name type="common">Ciliate</name>
    <dbReference type="NCBI Taxonomy" id="5949"/>
    <lineage>
        <taxon>Eukaryota</taxon>
        <taxon>Sar</taxon>
        <taxon>Alveolata</taxon>
        <taxon>Ciliophora</taxon>
        <taxon>Intramacronucleata</taxon>
        <taxon>Spirotrichea</taxon>
        <taxon>Stichotrichia</taxon>
        <taxon>Sporadotrichida</taxon>
        <taxon>Oxytrichidae</taxon>
        <taxon>Stylonychinae</taxon>
        <taxon>Stylonychia</taxon>
    </lineage>
</organism>
<dbReference type="Proteomes" id="UP000039865">
    <property type="component" value="Unassembled WGS sequence"/>
</dbReference>
<evidence type="ECO:0000256" key="1">
    <source>
        <dbReference type="ARBA" id="ARBA00023127"/>
    </source>
</evidence>
<dbReference type="OrthoDB" id="313090at2759"/>
<sequence length="375" mass="42825">MPQLALAEKLNQLQINYQPQRQHPLKRSIEGGFQNQQFPFKGAVRVPVHGKRVSENKFVTHLGGASSVITTASSSTNHSLVRRSKSVPKIRLTLKQTLLNDYGQDIHFHLKGLEKSVDQEGFLSIHQIQADYRAKMVDWMLEVLTTFKNSDQTYFLAVNLMDRYFKKQTEPQPSSELHLTGILSMFIASKYEDIVPLMMKTVINKIGHSKFDLATIQDKELEMLQMLQYKIGSPTIKEFLDRFLVEIGESLHKTENLSRQLMCLAKMTCFSYEMQQAPTSLMAASILTLALRHGVIQAGKADVETLIAKISAFADLSMTDVNEKVMQLLKFIKTFDAIYPNLRNLRQIYGEELKSFKFYQTQNTTTMKIQNGPSY</sequence>
<dbReference type="InterPro" id="IPR006671">
    <property type="entry name" value="Cyclin_N"/>
</dbReference>
<keyword evidence="5" id="KW-1185">Reference proteome</keyword>
<reference evidence="4 5" key="1">
    <citation type="submission" date="2014-06" db="EMBL/GenBank/DDBJ databases">
        <authorList>
            <person name="Swart Estienne"/>
        </authorList>
    </citation>
    <scope>NUCLEOTIDE SEQUENCE [LARGE SCALE GENOMIC DNA]</scope>
    <source>
        <strain evidence="4 5">130c</strain>
    </source>
</reference>
<gene>
    <name evidence="4" type="primary">Contig15957.g17005</name>
    <name evidence="4" type="ORF">STYLEM_3382</name>
</gene>
<keyword evidence="1 2" id="KW-0195">Cyclin</keyword>
<name>A0A077ZYZ5_STYLE</name>
<evidence type="ECO:0000256" key="2">
    <source>
        <dbReference type="RuleBase" id="RU000383"/>
    </source>
</evidence>
<protein>
    <submittedName>
        <fullName evidence="4">N-terminal domain containing protein</fullName>
    </submittedName>
</protein>
<dbReference type="InterPro" id="IPR036915">
    <property type="entry name" value="Cyclin-like_sf"/>
</dbReference>
<evidence type="ECO:0000313" key="5">
    <source>
        <dbReference type="Proteomes" id="UP000039865"/>
    </source>
</evidence>
<evidence type="ECO:0000313" key="4">
    <source>
        <dbReference type="EMBL" id="CDW74403.1"/>
    </source>
</evidence>
<dbReference type="OMA" id="IRDKECQ"/>
<dbReference type="SMART" id="SM00385">
    <property type="entry name" value="CYCLIN"/>
    <property type="match status" value="1"/>
</dbReference>
<dbReference type="EMBL" id="CCKQ01003281">
    <property type="protein sequence ID" value="CDW74403.1"/>
    <property type="molecule type" value="Genomic_DNA"/>
</dbReference>